<evidence type="ECO:0000259" key="1">
    <source>
        <dbReference type="Pfam" id="PF01553"/>
    </source>
</evidence>
<accession>A0A1H1MJS0</accession>
<evidence type="ECO:0000313" key="3">
    <source>
        <dbReference type="Proteomes" id="UP000243207"/>
    </source>
</evidence>
<dbReference type="SUPFAM" id="SSF69593">
    <property type="entry name" value="Glycerol-3-phosphate (1)-acyltransferase"/>
    <property type="match status" value="1"/>
</dbReference>
<keyword evidence="2" id="KW-0808">Transferase</keyword>
<dbReference type="PANTHER" id="PTHR30068:SF3">
    <property type="entry name" value="PHOSPHOLIPID_GLYCEROL ACYLTRANSFERASE DOMAIN-CONTAINING PROTEIN"/>
    <property type="match status" value="1"/>
</dbReference>
<dbReference type="AlphaFoldDB" id="A0A1H1MJS0"/>
<organism evidence="2 3">
    <name type="scientific">Halopseudomonas xinjiangensis</name>
    <dbReference type="NCBI Taxonomy" id="487184"/>
    <lineage>
        <taxon>Bacteria</taxon>
        <taxon>Pseudomonadati</taxon>
        <taxon>Pseudomonadota</taxon>
        <taxon>Gammaproteobacteria</taxon>
        <taxon>Pseudomonadales</taxon>
        <taxon>Pseudomonadaceae</taxon>
        <taxon>Halopseudomonas</taxon>
    </lineage>
</organism>
<sequence>MRSRRIMRGLILNDESDMGEFDAIRPFDDSEVTDVLKRLLDDRELMDMLARYRFPRGARVAPGLARQLVRLRLRRESRGIDSVDTLQHRLEPHLSRLIENSTIEVTYSGLDNLRTDVSHLFLANHRDIVMDPAFVNYALYHAGHPTPRIAIGDNLLQRPFVSDLMRLNKSFIVHRSVSGRREKLAVYQGLSGYINHSISTGHSVWIAQAEGRAKDGCDETDSAIIKMFCMSRKSEPFGEVIRSLNIVPVSIAYEWDPCDLLKARELEQRARTGSYTKQPGEDDRSIAMGLTGYKGRVHVAFSAPMLGEFADAKAVAREADRRILTSYRLFASNYLAFENLDDTPELPIGDWRATFDADILAAEQARFDQRLASCSADQRPYWLMQYANPVISQFRQRLVSEVGADQA</sequence>
<proteinExistence type="predicted"/>
<feature type="domain" description="Phospholipid/glycerol acyltransferase" evidence="1">
    <location>
        <begin position="105"/>
        <end position="211"/>
    </location>
</feature>
<dbReference type="Proteomes" id="UP000243207">
    <property type="component" value="Chromosome I"/>
</dbReference>
<dbReference type="GO" id="GO:0019698">
    <property type="term" value="P:D-galacturonate catabolic process"/>
    <property type="evidence" value="ECO:0007669"/>
    <property type="project" value="TreeGrafter"/>
</dbReference>
<dbReference type="Pfam" id="PF01553">
    <property type="entry name" value="Acyltransferase"/>
    <property type="match status" value="1"/>
</dbReference>
<dbReference type="PANTHER" id="PTHR30068">
    <property type="entry name" value="URONATE ISOMERASE"/>
    <property type="match status" value="1"/>
</dbReference>
<keyword evidence="2" id="KW-0012">Acyltransferase</keyword>
<name>A0A1H1MJS0_9GAMM</name>
<protein>
    <submittedName>
        <fullName evidence="2">Glycerol-3-phosphate acyltransferase</fullName>
    </submittedName>
</protein>
<dbReference type="STRING" id="487184.SAMN05216421_0479"/>
<reference evidence="3" key="1">
    <citation type="submission" date="2016-10" db="EMBL/GenBank/DDBJ databases">
        <authorList>
            <person name="Varghese N."/>
            <person name="Submissions S."/>
        </authorList>
    </citation>
    <scope>NUCLEOTIDE SEQUENCE [LARGE SCALE GENOMIC DNA]</scope>
    <source>
        <strain evidence="3">NRRL B-51270</strain>
    </source>
</reference>
<evidence type="ECO:0000313" key="2">
    <source>
        <dbReference type="EMBL" id="SDR86862.1"/>
    </source>
</evidence>
<dbReference type="GO" id="GO:0016746">
    <property type="term" value="F:acyltransferase activity"/>
    <property type="evidence" value="ECO:0007669"/>
    <property type="project" value="UniProtKB-KW"/>
</dbReference>
<keyword evidence="3" id="KW-1185">Reference proteome</keyword>
<dbReference type="InterPro" id="IPR002123">
    <property type="entry name" value="Plipid/glycerol_acylTrfase"/>
</dbReference>
<gene>
    <name evidence="2" type="ORF">SAMN05216421_0479</name>
</gene>
<dbReference type="EMBL" id="LT629736">
    <property type="protein sequence ID" value="SDR86862.1"/>
    <property type="molecule type" value="Genomic_DNA"/>
</dbReference>
<dbReference type="GO" id="GO:0042840">
    <property type="term" value="P:D-glucuronate catabolic process"/>
    <property type="evidence" value="ECO:0007669"/>
    <property type="project" value="TreeGrafter"/>
</dbReference>